<organism evidence="1 2">
    <name type="scientific">Thioclava electrotropha</name>
    <dbReference type="NCBI Taxonomy" id="1549850"/>
    <lineage>
        <taxon>Bacteria</taxon>
        <taxon>Pseudomonadati</taxon>
        <taxon>Pseudomonadota</taxon>
        <taxon>Alphaproteobacteria</taxon>
        <taxon>Rhodobacterales</taxon>
        <taxon>Paracoccaceae</taxon>
        <taxon>Thioclava</taxon>
    </lineage>
</organism>
<evidence type="ECO:0000313" key="2">
    <source>
        <dbReference type="Proteomes" id="UP000192422"/>
    </source>
</evidence>
<dbReference type="Proteomes" id="UP000192422">
    <property type="component" value="Chromosome"/>
</dbReference>
<reference evidence="1 2" key="1">
    <citation type="submission" date="2020-05" db="EMBL/GenBank/DDBJ databases">
        <title>Thioclava electrotropha strain Elox9 finished genome.</title>
        <authorList>
            <person name="Rowe A.R."/>
            <person name="Wilbanks E.G."/>
        </authorList>
    </citation>
    <scope>NUCLEOTIDE SEQUENCE [LARGE SCALE GENOMIC DNA]</scope>
    <source>
        <strain evidence="1 2">Elox9</strain>
    </source>
</reference>
<sequence>MSIFFTLSAFLSNFVTVAAAKRSQAAQVRSRGRNFGTFSPNTRFMLALNMPNPTRLSSTELQEAARKDGPLEEILSVVRLFQWLLPGLAVNVAFLRDQLQEL</sequence>
<keyword evidence="2" id="KW-1185">Reference proteome</keyword>
<accession>A0ABX6YQH0</accession>
<dbReference type="EMBL" id="CP053562">
    <property type="protein sequence ID" value="QPZ90035.1"/>
    <property type="molecule type" value="Genomic_DNA"/>
</dbReference>
<protein>
    <submittedName>
        <fullName evidence="1">Uncharacterized protein</fullName>
    </submittedName>
</protein>
<name>A0ABX6YQH0_9RHOB</name>
<evidence type="ECO:0000313" key="1">
    <source>
        <dbReference type="EMBL" id="QPZ90035.1"/>
    </source>
</evidence>
<proteinExistence type="predicted"/>
<dbReference type="RefSeq" id="WP_133052006.1">
    <property type="nucleotide sequence ID" value="NZ_CP053562.1"/>
</dbReference>
<gene>
    <name evidence="1" type="ORF">AKL02_003460</name>
</gene>